<proteinExistence type="inferred from homology"/>
<dbReference type="Gene3D" id="3.40.50.720">
    <property type="entry name" value="NAD(P)-binding Rossmann-like Domain"/>
    <property type="match status" value="1"/>
</dbReference>
<dbReference type="Proteomes" id="UP000192445">
    <property type="component" value="Chromosome"/>
</dbReference>
<keyword evidence="6" id="KW-0520">NAD</keyword>
<feature type="domain" description="NAD(P)-binding" evidence="9">
    <location>
        <begin position="4"/>
        <end position="305"/>
    </location>
</feature>
<dbReference type="GeneID" id="63983764"/>
<dbReference type="NCBIfam" id="TIGR01181">
    <property type="entry name" value="dTDP_gluc_dehyt"/>
    <property type="match status" value="1"/>
</dbReference>
<dbReference type="KEGG" id="svu:B1H20_29880"/>
<dbReference type="OrthoDB" id="9801785at2"/>
<dbReference type="RefSeq" id="WP_078580853.1">
    <property type="nucleotide sequence ID" value="NZ_CP020570.1"/>
</dbReference>
<protein>
    <recommendedName>
        <fullName evidence="5 8">dTDP-glucose 4,6-dehydratase</fullName>
        <ecNumber evidence="4 8">4.2.1.46</ecNumber>
    </recommendedName>
</protein>
<dbReference type="InterPro" id="IPR016040">
    <property type="entry name" value="NAD(P)-bd_dom"/>
</dbReference>
<comment type="catalytic activity">
    <reaction evidence="1 8">
        <text>dTDP-alpha-D-glucose = dTDP-4-dehydro-6-deoxy-alpha-D-glucose + H2O</text>
        <dbReference type="Rhea" id="RHEA:17221"/>
        <dbReference type="ChEBI" id="CHEBI:15377"/>
        <dbReference type="ChEBI" id="CHEBI:57477"/>
        <dbReference type="ChEBI" id="CHEBI:57649"/>
        <dbReference type="EC" id="4.2.1.46"/>
    </reaction>
</comment>
<dbReference type="GO" id="GO:0009225">
    <property type="term" value="P:nucleotide-sugar metabolic process"/>
    <property type="evidence" value="ECO:0007669"/>
    <property type="project" value="InterPro"/>
</dbReference>
<evidence type="ECO:0000259" key="9">
    <source>
        <dbReference type="Pfam" id="PF16363"/>
    </source>
</evidence>
<dbReference type="SUPFAM" id="SSF51735">
    <property type="entry name" value="NAD(P)-binding Rossmann-fold domains"/>
    <property type="match status" value="1"/>
</dbReference>
<accession>A0A1V0UIS3</accession>
<sequence length="353" mass="38623">MHILVTGGAGFIGSTYVRALLSGDYPAFAGADVTVLDKLTYAGNPANLAAVAGRPGFRLVSGDIADAPLVRELLVPGSVVVNFAAETHVDRSIDDAGSFVHTNVTGTHVLLETALRQRADRFLQVSTDEVYGSIPTGSWTESSPLLPNSPYAASKASADLLALSYFRTHGLDVRITRCSNNYGPHQHPEKLIPRFTTRLLAGRTVPLYGDGRHIRDWLHVDDHCRGIQLALERGEPGNVYHIGGGTELSNRSLTRELLAACGADWSAVRHVADRLGHDRRYSLDDSRLRALGYRPRTAFAEGLRATVDWYRSHPDWWATRAEYDARYANADERRDTPCAASSSLEVRQPGSVH</sequence>
<dbReference type="GO" id="GO:0008460">
    <property type="term" value="F:dTDP-glucose 4,6-dehydratase activity"/>
    <property type="evidence" value="ECO:0007669"/>
    <property type="project" value="UniProtKB-EC"/>
</dbReference>
<evidence type="ECO:0000313" key="11">
    <source>
        <dbReference type="Proteomes" id="UP000192445"/>
    </source>
</evidence>
<dbReference type="InterPro" id="IPR005888">
    <property type="entry name" value="dTDP_Gluc_deHydtase"/>
</dbReference>
<evidence type="ECO:0000256" key="2">
    <source>
        <dbReference type="ARBA" id="ARBA00001911"/>
    </source>
</evidence>
<dbReference type="EC" id="4.2.1.46" evidence="4 8"/>
<reference evidence="10 11" key="1">
    <citation type="submission" date="2017-03" db="EMBL/GenBank/DDBJ databases">
        <title>Complete Genome Sequence of a natural compounds producer, Streptomyces violaceus S21.</title>
        <authorList>
            <person name="Zhong C."/>
            <person name="Zhao Z."/>
            <person name="Fu J."/>
            <person name="Zong G."/>
            <person name="Qin R."/>
            <person name="Cao G."/>
        </authorList>
    </citation>
    <scope>NUCLEOTIDE SEQUENCE [LARGE SCALE GENOMIC DNA]</scope>
    <source>
        <strain evidence="10 11">S21</strain>
    </source>
</reference>
<organism evidence="10 11">
    <name type="scientific">Streptomyces violaceoruber</name>
    <dbReference type="NCBI Taxonomy" id="1935"/>
    <lineage>
        <taxon>Bacteria</taxon>
        <taxon>Bacillati</taxon>
        <taxon>Actinomycetota</taxon>
        <taxon>Actinomycetes</taxon>
        <taxon>Kitasatosporales</taxon>
        <taxon>Streptomycetaceae</taxon>
        <taxon>Streptomyces</taxon>
        <taxon>Streptomyces violaceoruber group</taxon>
    </lineage>
</organism>
<evidence type="ECO:0000256" key="1">
    <source>
        <dbReference type="ARBA" id="ARBA00001539"/>
    </source>
</evidence>
<dbReference type="PANTHER" id="PTHR43000">
    <property type="entry name" value="DTDP-D-GLUCOSE 4,6-DEHYDRATASE-RELATED"/>
    <property type="match status" value="1"/>
</dbReference>
<evidence type="ECO:0000256" key="4">
    <source>
        <dbReference type="ARBA" id="ARBA00011990"/>
    </source>
</evidence>
<dbReference type="EMBL" id="CP020570">
    <property type="protein sequence ID" value="ARF65149.1"/>
    <property type="molecule type" value="Genomic_DNA"/>
</dbReference>
<evidence type="ECO:0000256" key="3">
    <source>
        <dbReference type="ARBA" id="ARBA00008178"/>
    </source>
</evidence>
<dbReference type="STRING" id="1935.B1H20_29880"/>
<evidence type="ECO:0000313" key="10">
    <source>
        <dbReference type="EMBL" id="ARF65149.1"/>
    </source>
</evidence>
<keyword evidence="7 8" id="KW-0456">Lyase</keyword>
<dbReference type="Gene3D" id="3.90.25.10">
    <property type="entry name" value="UDP-galactose 4-epimerase, domain 1"/>
    <property type="match status" value="1"/>
</dbReference>
<dbReference type="CDD" id="cd05246">
    <property type="entry name" value="dTDP_GD_SDR_e"/>
    <property type="match status" value="1"/>
</dbReference>
<dbReference type="InterPro" id="IPR036291">
    <property type="entry name" value="NAD(P)-bd_dom_sf"/>
</dbReference>
<dbReference type="Pfam" id="PF16363">
    <property type="entry name" value="GDP_Man_Dehyd"/>
    <property type="match status" value="1"/>
</dbReference>
<evidence type="ECO:0000256" key="7">
    <source>
        <dbReference type="ARBA" id="ARBA00023239"/>
    </source>
</evidence>
<evidence type="ECO:0000256" key="8">
    <source>
        <dbReference type="RuleBase" id="RU004473"/>
    </source>
</evidence>
<gene>
    <name evidence="10" type="ORF">B1H20_29880</name>
</gene>
<evidence type="ECO:0000256" key="6">
    <source>
        <dbReference type="ARBA" id="ARBA00023027"/>
    </source>
</evidence>
<name>A0A1V0UIS3_STRVN</name>
<comment type="similarity">
    <text evidence="3 8">Belongs to the NAD(P)-dependent epimerase/dehydratase family. dTDP-glucose dehydratase subfamily.</text>
</comment>
<evidence type="ECO:0000256" key="5">
    <source>
        <dbReference type="ARBA" id="ARBA00016977"/>
    </source>
</evidence>
<comment type="cofactor">
    <cofactor evidence="2 8">
        <name>NAD(+)</name>
        <dbReference type="ChEBI" id="CHEBI:57540"/>
    </cofactor>
</comment>
<dbReference type="AlphaFoldDB" id="A0A1V0UIS3"/>